<feature type="region of interest" description="Disordered" evidence="1">
    <location>
        <begin position="119"/>
        <end position="162"/>
    </location>
</feature>
<keyword evidence="3" id="KW-1185">Reference proteome</keyword>
<evidence type="ECO:0000256" key="1">
    <source>
        <dbReference type="SAM" id="MobiDB-lite"/>
    </source>
</evidence>
<gene>
    <name evidence="2" type="ORF">CCMA1212_009541</name>
</gene>
<evidence type="ECO:0000313" key="3">
    <source>
        <dbReference type="Proteomes" id="UP001642720"/>
    </source>
</evidence>
<dbReference type="Proteomes" id="UP001642720">
    <property type="component" value="Unassembled WGS sequence"/>
</dbReference>
<feature type="compositionally biased region" description="Basic and acidic residues" evidence="1">
    <location>
        <begin position="131"/>
        <end position="156"/>
    </location>
</feature>
<dbReference type="EMBL" id="PPTA01000018">
    <property type="protein sequence ID" value="TFA98656.1"/>
    <property type="molecule type" value="Genomic_DNA"/>
</dbReference>
<organism evidence="2 3">
    <name type="scientific">Trichoderma ghanense</name>
    <dbReference type="NCBI Taxonomy" id="65468"/>
    <lineage>
        <taxon>Eukaryota</taxon>
        <taxon>Fungi</taxon>
        <taxon>Dikarya</taxon>
        <taxon>Ascomycota</taxon>
        <taxon>Pezizomycotina</taxon>
        <taxon>Sordariomycetes</taxon>
        <taxon>Hypocreomycetidae</taxon>
        <taxon>Hypocreales</taxon>
        <taxon>Hypocreaceae</taxon>
        <taxon>Trichoderma</taxon>
    </lineage>
</organism>
<proteinExistence type="predicted"/>
<sequence>MFGRGRLASFPATAQRSPADTGEAQALAQAVGRLEGRTAGAGLGDARRPPWRLAVQGYGGGAGSGRPLHFCFPLLLSAPANPLLGLGDDDAWVPCRGPLALLLRPLPVSLLSTVLTKPGPARVHQPNGQRRGSEIRRADERTDEAATTRERARAGEEAITTR</sequence>
<feature type="region of interest" description="Disordered" evidence="1">
    <location>
        <begin position="1"/>
        <end position="23"/>
    </location>
</feature>
<dbReference type="RefSeq" id="XP_073554858.1">
    <property type="nucleotide sequence ID" value="XM_073706620.1"/>
</dbReference>
<evidence type="ECO:0000313" key="2">
    <source>
        <dbReference type="EMBL" id="TFA98656.1"/>
    </source>
</evidence>
<accession>A0ABY2GRU9</accession>
<reference evidence="2 3" key="1">
    <citation type="submission" date="2018-01" db="EMBL/GenBank/DDBJ databases">
        <title>Genome characterization of the sugarcane-associated fungus Trichoderma ghanense CCMA-1212 and their application in lignocelulose bioconversion.</title>
        <authorList>
            <person name="Steindorff A.S."/>
            <person name="Mendes T.D."/>
            <person name="Vilela E.S.D."/>
            <person name="Rodrigues D.S."/>
            <person name="Formighieri E.F."/>
            <person name="Melo I.S."/>
            <person name="Favaro L.C.L."/>
        </authorList>
    </citation>
    <scope>NUCLEOTIDE SEQUENCE [LARGE SCALE GENOMIC DNA]</scope>
    <source>
        <strain evidence="2 3">CCMA-1212</strain>
    </source>
</reference>
<protein>
    <submittedName>
        <fullName evidence="2">Uncharacterized protein</fullName>
    </submittedName>
</protein>
<dbReference type="GeneID" id="300581070"/>
<comment type="caution">
    <text evidence="2">The sequence shown here is derived from an EMBL/GenBank/DDBJ whole genome shotgun (WGS) entry which is preliminary data.</text>
</comment>
<name>A0ABY2GRU9_9HYPO</name>